<organism evidence="5 6">
    <name type="scientific">Paenibacillus allorhizoplanae</name>
    <dbReference type="NCBI Taxonomy" id="2905648"/>
    <lineage>
        <taxon>Bacteria</taxon>
        <taxon>Bacillati</taxon>
        <taxon>Bacillota</taxon>
        <taxon>Bacilli</taxon>
        <taxon>Bacillales</taxon>
        <taxon>Paenibacillaceae</taxon>
        <taxon>Paenibacillus</taxon>
    </lineage>
</organism>
<dbReference type="SUPFAM" id="SSF55811">
    <property type="entry name" value="Nudix"/>
    <property type="match status" value="1"/>
</dbReference>
<dbReference type="PROSITE" id="PS51462">
    <property type="entry name" value="NUDIX"/>
    <property type="match status" value="1"/>
</dbReference>
<dbReference type="PROSITE" id="PS00893">
    <property type="entry name" value="NUDIX_BOX"/>
    <property type="match status" value="1"/>
</dbReference>
<comment type="similarity">
    <text evidence="3">Belongs to the Nudix hydrolase family.</text>
</comment>
<dbReference type="InterPro" id="IPR015797">
    <property type="entry name" value="NUDIX_hydrolase-like_dom_sf"/>
</dbReference>
<sequence length="151" mass="16686">MEYYKQLRQFVGHHPIILPGAVVILVNELGQVLLQQRPNGIWGLPGGLMDLGESLEDTARREFFEETGLTVGALALVGVFSGAQYHYTLSNGDEFYAVTTAYMASEATGEIAMETAETRDLQYFDLHGLPEAMGPVYRHSIAAYLESVSKR</sequence>
<evidence type="ECO:0000313" key="5">
    <source>
        <dbReference type="EMBL" id="CAH1232084.1"/>
    </source>
</evidence>
<dbReference type="InterPro" id="IPR020476">
    <property type="entry name" value="Nudix_hydrolase"/>
</dbReference>
<dbReference type="Gene3D" id="3.90.79.10">
    <property type="entry name" value="Nucleoside Triphosphate Pyrophosphohydrolase"/>
    <property type="match status" value="1"/>
</dbReference>
<reference evidence="5" key="1">
    <citation type="submission" date="2022-01" db="EMBL/GenBank/DDBJ databases">
        <authorList>
            <person name="Criscuolo A."/>
        </authorList>
    </citation>
    <scope>NUCLEOTIDE SEQUENCE</scope>
    <source>
        <strain evidence="5">CIP111891</strain>
    </source>
</reference>
<comment type="cofactor">
    <cofactor evidence="1">
        <name>Mg(2+)</name>
        <dbReference type="ChEBI" id="CHEBI:18420"/>
    </cofactor>
</comment>
<evidence type="ECO:0000313" key="6">
    <source>
        <dbReference type="Proteomes" id="UP000838821"/>
    </source>
</evidence>
<feature type="domain" description="Nudix hydrolase" evidence="4">
    <location>
        <begin position="15"/>
        <end position="149"/>
    </location>
</feature>
<evidence type="ECO:0000259" key="4">
    <source>
        <dbReference type="PROSITE" id="PS51462"/>
    </source>
</evidence>
<dbReference type="Pfam" id="PF00293">
    <property type="entry name" value="NUDIX"/>
    <property type="match status" value="1"/>
</dbReference>
<keyword evidence="2 3" id="KW-0378">Hydrolase</keyword>
<dbReference type="PANTHER" id="PTHR43046">
    <property type="entry name" value="GDP-MANNOSE MANNOSYL HYDROLASE"/>
    <property type="match status" value="1"/>
</dbReference>
<dbReference type="InterPro" id="IPR020084">
    <property type="entry name" value="NUDIX_hydrolase_CS"/>
</dbReference>
<dbReference type="CDD" id="cd04677">
    <property type="entry name" value="NUDIX_Hydrolase"/>
    <property type="match status" value="1"/>
</dbReference>
<evidence type="ECO:0000256" key="2">
    <source>
        <dbReference type="ARBA" id="ARBA00022801"/>
    </source>
</evidence>
<name>A0ABN8H684_9BACL</name>
<dbReference type="EC" id="3.6.1.22" evidence="5"/>
<gene>
    <name evidence="5" type="primary">nudC_2</name>
    <name evidence="5" type="ORF">PAECIP111891_06943</name>
</gene>
<accession>A0ABN8H684</accession>
<proteinExistence type="inferred from homology"/>
<evidence type="ECO:0000256" key="3">
    <source>
        <dbReference type="RuleBase" id="RU003476"/>
    </source>
</evidence>
<keyword evidence="6" id="KW-1185">Reference proteome</keyword>
<dbReference type="PRINTS" id="PR00502">
    <property type="entry name" value="NUDIXFAMILY"/>
</dbReference>
<dbReference type="GO" id="GO:0016787">
    <property type="term" value="F:hydrolase activity"/>
    <property type="evidence" value="ECO:0007669"/>
    <property type="project" value="UniProtKB-KW"/>
</dbReference>
<dbReference type="EMBL" id="CAKMMW010000046">
    <property type="protein sequence ID" value="CAH1232084.1"/>
    <property type="molecule type" value="Genomic_DNA"/>
</dbReference>
<dbReference type="PANTHER" id="PTHR43046:SF2">
    <property type="entry name" value="8-OXO-DGTP DIPHOSPHATASE-RELATED"/>
    <property type="match status" value="1"/>
</dbReference>
<comment type="caution">
    <text evidence="5">The sequence shown here is derived from an EMBL/GenBank/DDBJ whole genome shotgun (WGS) entry which is preliminary data.</text>
</comment>
<dbReference type="RefSeq" id="WP_236293394.1">
    <property type="nucleotide sequence ID" value="NZ_CAKMMW010000046.1"/>
</dbReference>
<dbReference type="Proteomes" id="UP000838821">
    <property type="component" value="Unassembled WGS sequence"/>
</dbReference>
<protein>
    <submittedName>
        <fullName evidence="5">NADH pyrophosphatase</fullName>
        <ecNumber evidence="5">3.6.1.22</ecNumber>
    </submittedName>
</protein>
<dbReference type="InterPro" id="IPR000086">
    <property type="entry name" value="NUDIX_hydrolase_dom"/>
</dbReference>
<evidence type="ECO:0000256" key="1">
    <source>
        <dbReference type="ARBA" id="ARBA00001946"/>
    </source>
</evidence>